<keyword evidence="2" id="KW-1185">Reference proteome</keyword>
<dbReference type="Proteomes" id="UP000828941">
    <property type="component" value="Chromosome 7"/>
</dbReference>
<evidence type="ECO:0000313" key="1">
    <source>
        <dbReference type="EMBL" id="KAI4333413.1"/>
    </source>
</evidence>
<evidence type="ECO:0000313" key="2">
    <source>
        <dbReference type="Proteomes" id="UP000828941"/>
    </source>
</evidence>
<gene>
    <name evidence="1" type="ORF">L6164_018233</name>
</gene>
<protein>
    <submittedName>
        <fullName evidence="1">Uncharacterized protein</fullName>
    </submittedName>
</protein>
<accession>A0ACB9NAM3</accession>
<proteinExistence type="predicted"/>
<dbReference type="EMBL" id="CM039432">
    <property type="protein sequence ID" value="KAI4333413.1"/>
    <property type="molecule type" value="Genomic_DNA"/>
</dbReference>
<name>A0ACB9NAM3_BAUVA</name>
<sequence length="733" mass="82981">MDITEATILHHVAIVLLSLWLLSSFNWCQPVAYFIAFIYLYLVHECYVTKLRKKVQFEEKKQTNQRRVLADSETVRWLNHAIENIWPICMEQICSQKILLPIIPWFLEKYKPWTAKNAVVQHLYLGRNPPLFTEMRVLRQCNDDHLVLELGMNFLTADDMSAILAVKLRKRLGFGMWAKLHITGMHVEGKVLVGVKFLRTWPYLGRLRVCFAEPPYFQMTVKPVFNHGLDVTEVPGIAGWLDKLLSIAFEQTLVEPNMLVVDMEKFVSPQNEPWFSVDEKEPVAHAKIEVLEAFDMKPSDLNGLADPYVKGHIGAYRFRTKTQRKTLSPKWHEEFKIPIITWESPNILAIEVCDKDRFYDDTLGNCSVNISDYRDGQRHDMWLSLQNIKTGRLHLAITILEDNGKVVDNPNGQEKVVIEERRSSFANESTNKSSFSSVNPEKSQKVADNFEPIDVEGQKETGIWVHQPGSEAFQTWEPRKGKSRRLDTEIQRELNDLCGSVNSSASGSLNNNCSSPDCDPEDKHRMKSFRRGLHKIGSVFHRSPKESDNSGSLVEDVPSPYTNIRAVDAKDIGVQFVAEDETSGFPTGKVLKEGTSTEGSDPETESPGKGNVKGMAKNILKHAEKSARSLKSVLSCKSRKFKGYSVEDAERKTIVESDSSDEESLPAFQSPRDDRIPVASQAIASYGDDSFNSRKNVVQTVDNGGPMEKISLEESEKVPCTDKPSEKLVESTK</sequence>
<reference evidence="1 2" key="1">
    <citation type="journal article" date="2022" name="DNA Res.">
        <title>Chromosomal-level genome assembly of the orchid tree Bauhinia variegata (Leguminosae; Cercidoideae) supports the allotetraploid origin hypothesis of Bauhinia.</title>
        <authorList>
            <person name="Zhong Y."/>
            <person name="Chen Y."/>
            <person name="Zheng D."/>
            <person name="Pang J."/>
            <person name="Liu Y."/>
            <person name="Luo S."/>
            <person name="Meng S."/>
            <person name="Qian L."/>
            <person name="Wei D."/>
            <person name="Dai S."/>
            <person name="Zhou R."/>
        </authorList>
    </citation>
    <scope>NUCLEOTIDE SEQUENCE [LARGE SCALE GENOMIC DNA]</scope>
    <source>
        <strain evidence="1">BV-YZ2020</strain>
    </source>
</reference>
<comment type="caution">
    <text evidence="1">The sequence shown here is derived from an EMBL/GenBank/DDBJ whole genome shotgun (WGS) entry which is preliminary data.</text>
</comment>
<organism evidence="1 2">
    <name type="scientific">Bauhinia variegata</name>
    <name type="common">Purple orchid tree</name>
    <name type="synonym">Phanera variegata</name>
    <dbReference type="NCBI Taxonomy" id="167791"/>
    <lineage>
        <taxon>Eukaryota</taxon>
        <taxon>Viridiplantae</taxon>
        <taxon>Streptophyta</taxon>
        <taxon>Embryophyta</taxon>
        <taxon>Tracheophyta</taxon>
        <taxon>Spermatophyta</taxon>
        <taxon>Magnoliopsida</taxon>
        <taxon>eudicotyledons</taxon>
        <taxon>Gunneridae</taxon>
        <taxon>Pentapetalae</taxon>
        <taxon>rosids</taxon>
        <taxon>fabids</taxon>
        <taxon>Fabales</taxon>
        <taxon>Fabaceae</taxon>
        <taxon>Cercidoideae</taxon>
        <taxon>Cercideae</taxon>
        <taxon>Bauhiniinae</taxon>
        <taxon>Bauhinia</taxon>
    </lineage>
</organism>